<organism evidence="6">
    <name type="scientific">Solanum lycopersicum</name>
    <name type="common">Tomato</name>
    <name type="synonym">Lycopersicon esculentum</name>
    <dbReference type="NCBI Taxonomy" id="4081"/>
    <lineage>
        <taxon>Eukaryota</taxon>
        <taxon>Viridiplantae</taxon>
        <taxon>Streptophyta</taxon>
        <taxon>Embryophyta</taxon>
        <taxon>Tracheophyta</taxon>
        <taxon>Spermatophyta</taxon>
        <taxon>Magnoliopsida</taxon>
        <taxon>eudicotyledons</taxon>
        <taxon>Gunneridae</taxon>
        <taxon>Pentapetalae</taxon>
        <taxon>asterids</taxon>
        <taxon>lamiids</taxon>
        <taxon>Solanales</taxon>
        <taxon>Solanaceae</taxon>
        <taxon>Solanoideae</taxon>
        <taxon>Solaneae</taxon>
        <taxon>Solanum</taxon>
        <taxon>Solanum subgen. Lycopersicon</taxon>
    </lineage>
</organism>
<proteinExistence type="inferred from homology"/>
<dbReference type="PANTHER" id="PTHR47972">
    <property type="entry name" value="KINESIN-LIKE PROTEIN KLP-3"/>
    <property type="match status" value="1"/>
</dbReference>
<dbReference type="InterPro" id="IPR036961">
    <property type="entry name" value="Kinesin_motor_dom_sf"/>
</dbReference>
<dbReference type="FunFam" id="3.40.850.10:FF:000111">
    <property type="entry name" value="p-loop nucleoside triphosphate hydrolase superfamily protein with CH (Calponin Homology) domain"/>
    <property type="match status" value="1"/>
</dbReference>
<evidence type="ECO:0000313" key="6">
    <source>
        <dbReference type="EnsemblPlants" id="Solyc06g009780.3.1"/>
    </source>
</evidence>
<feature type="binding site" evidence="3">
    <location>
        <begin position="461"/>
        <end position="468"/>
    </location>
    <ligand>
        <name>ATP</name>
        <dbReference type="ChEBI" id="CHEBI:30616"/>
    </ligand>
</feature>
<keyword evidence="7" id="KW-1185">Reference proteome</keyword>
<comment type="similarity">
    <text evidence="1">Belongs to the TRAFAC class myosin-kinesin ATPase superfamily. Kinesin family. KIN-14 subfamily.</text>
</comment>
<reference evidence="6" key="1">
    <citation type="journal article" date="2012" name="Nature">
        <title>The tomato genome sequence provides insights into fleshy fruit evolution.</title>
        <authorList>
            <consortium name="Tomato Genome Consortium"/>
        </authorList>
    </citation>
    <scope>NUCLEOTIDE SEQUENCE [LARGE SCALE GENOMIC DNA]</scope>
    <source>
        <strain evidence="6">cv. Heinz 1706</strain>
    </source>
</reference>
<evidence type="ECO:0000259" key="4">
    <source>
        <dbReference type="PROSITE" id="PS50021"/>
    </source>
</evidence>
<evidence type="ECO:0000313" key="7">
    <source>
        <dbReference type="Proteomes" id="UP000004994"/>
    </source>
</evidence>
<dbReference type="SUPFAM" id="SSF47576">
    <property type="entry name" value="Calponin-homology domain, CH-domain"/>
    <property type="match status" value="1"/>
</dbReference>
<dbReference type="PANTHER" id="PTHR47972:SF54">
    <property type="entry name" value="OS04G0467901 PROTEIN"/>
    <property type="match status" value="1"/>
</dbReference>
<dbReference type="GO" id="GO:0003777">
    <property type="term" value="F:microtubule motor activity"/>
    <property type="evidence" value="ECO:0007669"/>
    <property type="project" value="InterPro"/>
</dbReference>
<dbReference type="InterPro" id="IPR001752">
    <property type="entry name" value="Kinesin_motor_dom"/>
</dbReference>
<dbReference type="InterPro" id="IPR031852">
    <property type="entry name" value="Vik1/Cik1_MT-bd"/>
</dbReference>
<name>A0A3Q7GT25_SOLLC</name>
<dbReference type="InParanoid" id="A0A3Q7GT25"/>
<dbReference type="PaxDb" id="4081-Solyc06g009780.2.1"/>
<dbReference type="SMART" id="SM00129">
    <property type="entry name" value="KISc"/>
    <property type="match status" value="1"/>
</dbReference>
<dbReference type="AlphaFoldDB" id="A0A3Q7GT25"/>
<evidence type="ECO:0000256" key="2">
    <source>
        <dbReference type="ARBA" id="ARBA00023175"/>
    </source>
</evidence>
<evidence type="ECO:0000256" key="1">
    <source>
        <dbReference type="ARBA" id="ARBA00010899"/>
    </source>
</evidence>
<dbReference type="GO" id="GO:0015630">
    <property type="term" value="C:microtubule cytoskeleton"/>
    <property type="evidence" value="ECO:0000318"/>
    <property type="project" value="GO_Central"/>
</dbReference>
<evidence type="ECO:0000256" key="3">
    <source>
        <dbReference type="PROSITE-ProRule" id="PRU00283"/>
    </source>
</evidence>
<dbReference type="FunFam" id="1.10.418.10:FF:000062">
    <property type="entry name" value="Kinesin-like protein KIN-14I isoform A"/>
    <property type="match status" value="1"/>
</dbReference>
<evidence type="ECO:0000259" key="5">
    <source>
        <dbReference type="PROSITE" id="PS50067"/>
    </source>
</evidence>
<evidence type="ECO:0008006" key="8">
    <source>
        <dbReference type="Google" id="ProtNLM"/>
    </source>
</evidence>
<reference evidence="6" key="2">
    <citation type="submission" date="2019-01" db="UniProtKB">
        <authorList>
            <consortium name="EnsemblPlants"/>
        </authorList>
    </citation>
    <scope>IDENTIFICATION</scope>
    <source>
        <strain evidence="6">cv. Heinz 1706</strain>
    </source>
</reference>
<keyword evidence="3" id="KW-0547">Nucleotide-binding</keyword>
<accession>A0A3Q7GT25</accession>
<dbReference type="EnsemblPlants" id="Solyc06g009780.3.1">
    <property type="protein sequence ID" value="Solyc06g009780.3.1"/>
    <property type="gene ID" value="Solyc06g009780.3"/>
</dbReference>
<dbReference type="Gene3D" id="1.10.418.10">
    <property type="entry name" value="Calponin-like domain"/>
    <property type="match status" value="1"/>
</dbReference>
<dbReference type="Gramene" id="Solyc06g009780.3.1">
    <property type="protein sequence ID" value="Solyc06g009780.3.1"/>
    <property type="gene ID" value="Solyc06g009780.3"/>
</dbReference>
<dbReference type="GO" id="GO:0007017">
    <property type="term" value="P:microtubule-based process"/>
    <property type="evidence" value="ECO:0000318"/>
    <property type="project" value="GO_Central"/>
</dbReference>
<dbReference type="OMA" id="VIIVRIN"/>
<dbReference type="PROSITE" id="PS50067">
    <property type="entry name" value="KINESIN_MOTOR_2"/>
    <property type="match status" value="1"/>
</dbReference>
<keyword evidence="3" id="KW-0067">ATP-binding</keyword>
<dbReference type="GO" id="GO:0008017">
    <property type="term" value="F:microtubule binding"/>
    <property type="evidence" value="ECO:0000318"/>
    <property type="project" value="GO_Central"/>
</dbReference>
<dbReference type="Gene3D" id="3.40.850.10">
    <property type="entry name" value="Kinesin motor domain"/>
    <property type="match status" value="1"/>
</dbReference>
<dbReference type="GO" id="GO:0005524">
    <property type="term" value="F:ATP binding"/>
    <property type="evidence" value="ECO:0007669"/>
    <property type="project" value="UniProtKB-UniRule"/>
</dbReference>
<keyword evidence="2 3" id="KW-0505">Motor protein</keyword>
<dbReference type="PROSITE" id="PS50021">
    <property type="entry name" value="CH"/>
    <property type="match status" value="1"/>
</dbReference>
<dbReference type="SMART" id="SM00033">
    <property type="entry name" value="CH"/>
    <property type="match status" value="1"/>
</dbReference>
<protein>
    <recommendedName>
        <fullName evidence="8">Kinesin motor domain-containing protein</fullName>
    </recommendedName>
</protein>
<dbReference type="InterPro" id="IPR027417">
    <property type="entry name" value="P-loop_NTPase"/>
</dbReference>
<sequence length="542" mass="59987">MAADGALSFSVASVVEDVLQQHGSRSRNLDLDARRAEEAATRRYEAAAWLRKVVGFVGAKDLPAEPSEEDFRLGLRSGIILCNVLNKMQPGAVSKVVESPVDSALIPDGAALSAFQYFENVRNFLVAAQELGIPSFEASDLEQGGKSSRVVSCVLGLKAYSEWKQTGGTGVWKFGGNVKSTTSAKQFVRKNSEPFSSSLSRSVSMNEKSTNGVCTEAESNKMSSSSLSNLVRAILIDKKPEEVPNLVESVLNKVVEEFEQRITSQIQLNKAITPKDSAVSCGNKFVQKHSSASTKADQRTVTLMKEENRIVSEELQRRYMMQNTFVDQQQQDIKDLKQTLLTTKAGIHIHGLAHAASGYHRVLEENRRLYNQVQDLKGSIRVYCRVRPFLPGQSSYISNVDHIDDGSITIGVPSKNGKGRKSFNFNKVFGPSATQGEVFSDTQQLIRSVLDGYNVCIFAYGQTGSGKTYTMTGPKDLTEQSRGVNYRALGDLFLLAEQRKDTFLYDVSVQMIEIYNEQVRDLLVSDGVHKRYPFQFFSIAFL</sequence>
<dbReference type="InterPro" id="IPR027640">
    <property type="entry name" value="Kinesin-like_fam"/>
</dbReference>
<dbReference type="GO" id="GO:0007018">
    <property type="term" value="P:microtubule-based movement"/>
    <property type="evidence" value="ECO:0007669"/>
    <property type="project" value="InterPro"/>
</dbReference>
<dbReference type="InterPro" id="IPR001715">
    <property type="entry name" value="CH_dom"/>
</dbReference>
<dbReference type="InterPro" id="IPR036872">
    <property type="entry name" value="CH_dom_sf"/>
</dbReference>
<feature type="domain" description="Kinesin motor" evidence="5">
    <location>
        <begin position="379"/>
        <end position="542"/>
    </location>
</feature>
<dbReference type="Pfam" id="PF00307">
    <property type="entry name" value="CH"/>
    <property type="match status" value="1"/>
</dbReference>
<dbReference type="CDD" id="cd21203">
    <property type="entry name" value="CH_AtKIN14-like"/>
    <property type="match status" value="1"/>
</dbReference>
<dbReference type="Proteomes" id="UP000004994">
    <property type="component" value="Chromosome 6"/>
</dbReference>
<dbReference type="SUPFAM" id="SSF52540">
    <property type="entry name" value="P-loop containing nucleoside triphosphate hydrolases"/>
    <property type="match status" value="1"/>
</dbReference>
<feature type="domain" description="Calponin-homology (CH)" evidence="4">
    <location>
        <begin position="40"/>
        <end position="162"/>
    </location>
</feature>
<dbReference type="STRING" id="4081.A0A3Q7GT25"/>
<dbReference type="Pfam" id="PF16796">
    <property type="entry name" value="Microtub_bd"/>
    <property type="match status" value="1"/>
</dbReference>